<organism evidence="2 3">
    <name type="scientific">Massilia forsythiae</name>
    <dbReference type="NCBI Taxonomy" id="2728020"/>
    <lineage>
        <taxon>Bacteria</taxon>
        <taxon>Pseudomonadati</taxon>
        <taxon>Pseudomonadota</taxon>
        <taxon>Betaproteobacteria</taxon>
        <taxon>Burkholderiales</taxon>
        <taxon>Oxalobacteraceae</taxon>
        <taxon>Telluria group</taxon>
        <taxon>Massilia</taxon>
    </lineage>
</organism>
<feature type="domain" description="Antirepressor protein C-terminal" evidence="1">
    <location>
        <begin position="111"/>
        <end position="211"/>
    </location>
</feature>
<sequence length="224" mass="25298">MSSREIADLVEKRHDNVLRTIESLAQRRAIALPQSEEVPNDGPGPKTIRQYRVGKRDSYVIVAQLSPEFTARLVDRWQELEARTPAPVELSRMQILEMAMESEREREELAAQVAAAAPAVEFVGRYVESTGLMTFRQVAKLLKVKEPEFRQFLKEEKVMYVLGGEWTAHAQHIEAGRFQVRAGTAQANGHAYSTSKFTPKGVQWVAGELAKWQLAQRQKEGSHA</sequence>
<evidence type="ECO:0000313" key="2">
    <source>
        <dbReference type="EMBL" id="QJE03640.1"/>
    </source>
</evidence>
<evidence type="ECO:0000259" key="1">
    <source>
        <dbReference type="Pfam" id="PF03374"/>
    </source>
</evidence>
<accession>A0A7Z2ZVT0</accession>
<gene>
    <name evidence="2" type="ORF">HH212_26340</name>
</gene>
<protein>
    <submittedName>
        <fullName evidence="2">Phage regulatory protein/antirepressor Ant</fullName>
    </submittedName>
</protein>
<dbReference type="KEGG" id="mfy:HH212_26340"/>
<dbReference type="Proteomes" id="UP000502415">
    <property type="component" value="Chromosome"/>
</dbReference>
<dbReference type="Pfam" id="PF03374">
    <property type="entry name" value="ANT"/>
    <property type="match status" value="1"/>
</dbReference>
<dbReference type="InterPro" id="IPR014054">
    <property type="entry name" value="Phage_regulatory_Rha"/>
</dbReference>
<dbReference type="InterPro" id="IPR005039">
    <property type="entry name" value="Ant_C"/>
</dbReference>
<evidence type="ECO:0000313" key="3">
    <source>
        <dbReference type="Proteomes" id="UP000502415"/>
    </source>
</evidence>
<dbReference type="GO" id="GO:0003677">
    <property type="term" value="F:DNA binding"/>
    <property type="evidence" value="ECO:0007669"/>
    <property type="project" value="InterPro"/>
</dbReference>
<dbReference type="EMBL" id="CP051685">
    <property type="protein sequence ID" value="QJE03640.1"/>
    <property type="molecule type" value="Genomic_DNA"/>
</dbReference>
<name>A0A7Z2ZVT0_9BURK</name>
<reference evidence="2 3" key="1">
    <citation type="submission" date="2020-04" db="EMBL/GenBank/DDBJ databases">
        <title>Genome sequencing of novel species.</title>
        <authorList>
            <person name="Heo J."/>
            <person name="Kim S.-J."/>
            <person name="Kim J.-S."/>
            <person name="Hong S.-B."/>
            <person name="Kwon S.-W."/>
        </authorList>
    </citation>
    <scope>NUCLEOTIDE SEQUENCE [LARGE SCALE GENOMIC DNA]</scope>
    <source>
        <strain evidence="2 3">GN2-R2</strain>
    </source>
</reference>
<proteinExistence type="predicted"/>
<keyword evidence="3" id="KW-1185">Reference proteome</keyword>
<dbReference type="Pfam" id="PF09669">
    <property type="entry name" value="Phage_pRha"/>
    <property type="match status" value="1"/>
</dbReference>
<dbReference type="AlphaFoldDB" id="A0A7Z2ZVT0"/>